<feature type="region of interest" description="Disordered" evidence="1">
    <location>
        <begin position="16"/>
        <end position="38"/>
    </location>
</feature>
<proteinExistence type="predicted"/>
<sequence length="112" mass="12863">MLCLLPEHKQPRLARHRRDVFDPLSDRPRSPITPPLISPRSPFPLPIFIRIFTAGTPPHRWSALHPPGPFRSPLGSSPLASDVRRLCSTSPLEPPSSTRLYRLYLEIWINLW</sequence>
<gene>
    <name evidence="2" type="ORF">OPV22_011941</name>
</gene>
<name>A0AAV8RMK1_ENSVE</name>
<evidence type="ECO:0000313" key="3">
    <source>
        <dbReference type="Proteomes" id="UP001222027"/>
    </source>
</evidence>
<evidence type="ECO:0000313" key="2">
    <source>
        <dbReference type="EMBL" id="KAJ8501389.1"/>
    </source>
</evidence>
<accession>A0AAV8RMK1</accession>
<dbReference type="Proteomes" id="UP001222027">
    <property type="component" value="Unassembled WGS sequence"/>
</dbReference>
<organism evidence="2 3">
    <name type="scientific">Ensete ventricosum</name>
    <name type="common">Abyssinian banana</name>
    <name type="synonym">Musa ensete</name>
    <dbReference type="NCBI Taxonomy" id="4639"/>
    <lineage>
        <taxon>Eukaryota</taxon>
        <taxon>Viridiplantae</taxon>
        <taxon>Streptophyta</taxon>
        <taxon>Embryophyta</taxon>
        <taxon>Tracheophyta</taxon>
        <taxon>Spermatophyta</taxon>
        <taxon>Magnoliopsida</taxon>
        <taxon>Liliopsida</taxon>
        <taxon>Zingiberales</taxon>
        <taxon>Musaceae</taxon>
        <taxon>Ensete</taxon>
    </lineage>
</organism>
<keyword evidence="3" id="KW-1185">Reference proteome</keyword>
<reference evidence="2 3" key="1">
    <citation type="submission" date="2022-12" db="EMBL/GenBank/DDBJ databases">
        <title>Chromosome-scale assembly of the Ensete ventricosum genome.</title>
        <authorList>
            <person name="Dussert Y."/>
            <person name="Stocks J."/>
            <person name="Wendawek A."/>
            <person name="Woldeyes F."/>
            <person name="Nichols R.A."/>
            <person name="Borrell J.S."/>
        </authorList>
    </citation>
    <scope>NUCLEOTIDE SEQUENCE [LARGE SCALE GENOMIC DNA]</scope>
    <source>
        <strain evidence="3">cv. Maze</strain>
        <tissue evidence="2">Seeds</tissue>
    </source>
</reference>
<feature type="compositionally biased region" description="Basic and acidic residues" evidence="1">
    <location>
        <begin position="19"/>
        <end position="29"/>
    </location>
</feature>
<dbReference type="AlphaFoldDB" id="A0AAV8RMK1"/>
<protein>
    <submittedName>
        <fullName evidence="2">Uncharacterized protein</fullName>
    </submittedName>
</protein>
<dbReference type="EMBL" id="JAQQAF010000003">
    <property type="protein sequence ID" value="KAJ8501389.1"/>
    <property type="molecule type" value="Genomic_DNA"/>
</dbReference>
<evidence type="ECO:0000256" key="1">
    <source>
        <dbReference type="SAM" id="MobiDB-lite"/>
    </source>
</evidence>
<comment type="caution">
    <text evidence="2">The sequence shown here is derived from an EMBL/GenBank/DDBJ whole genome shotgun (WGS) entry which is preliminary data.</text>
</comment>